<dbReference type="InterPro" id="IPR015892">
    <property type="entry name" value="Carbonic_anhydrase_CS"/>
</dbReference>
<dbReference type="PANTHER" id="PTHR11002">
    <property type="entry name" value="CARBONIC ANHYDRASE"/>
    <property type="match status" value="1"/>
</dbReference>
<dbReference type="EC" id="4.2.1.1" evidence="2 8"/>
<dbReference type="GO" id="GO:0015976">
    <property type="term" value="P:carbon utilization"/>
    <property type="evidence" value="ECO:0007669"/>
    <property type="project" value="InterPro"/>
</dbReference>
<accession>A0A1Y2DTP2</accession>
<dbReference type="Pfam" id="PF00484">
    <property type="entry name" value="Pro_CA"/>
    <property type="match status" value="1"/>
</dbReference>
<dbReference type="PANTHER" id="PTHR11002:SF76">
    <property type="entry name" value="CARBONIC ANHYDRASE"/>
    <property type="match status" value="1"/>
</dbReference>
<dbReference type="FunCoup" id="A0A1Y2DTP2">
    <property type="interactions" value="95"/>
</dbReference>
<sequence>EDPFTYALSSNEAWAGYKRHQNPAFFERLAAGQSPSILWIGCSDSRCPETTILGLQPGDVFVHRNIANIVSPTDINTTAVIEYAVAFLKVQHVVLCGHSCCGGGAVAALGNTPLGGVLDIWLTPLKVIRMANQSELDDIKDEKARAVRIAELNVEAGVKVLMANATIQEHIRDRGLQVHGTLFDIASGKINDLGFGTGNPKPKMRTGLGGNAAGRHGALVFRADGARMEAR</sequence>
<dbReference type="SUPFAM" id="SSF53056">
    <property type="entry name" value="beta-carbonic anhydrase, cab"/>
    <property type="match status" value="1"/>
</dbReference>
<comment type="caution">
    <text evidence="9">The sequence shown here is derived from an EMBL/GenBank/DDBJ whole genome shotgun (WGS) entry which is preliminary data.</text>
</comment>
<evidence type="ECO:0000256" key="5">
    <source>
        <dbReference type="ARBA" id="ARBA00023239"/>
    </source>
</evidence>
<dbReference type="GO" id="GO:0034599">
    <property type="term" value="P:cellular response to oxidative stress"/>
    <property type="evidence" value="ECO:0007669"/>
    <property type="project" value="TreeGrafter"/>
</dbReference>
<evidence type="ECO:0000256" key="2">
    <source>
        <dbReference type="ARBA" id="ARBA00012925"/>
    </source>
</evidence>
<dbReference type="GO" id="GO:0008270">
    <property type="term" value="F:zinc ion binding"/>
    <property type="evidence" value="ECO:0007669"/>
    <property type="project" value="UniProtKB-UniRule"/>
</dbReference>
<dbReference type="SMART" id="SM00947">
    <property type="entry name" value="Pro_CA"/>
    <property type="match status" value="1"/>
</dbReference>
<comment type="similarity">
    <text evidence="1 8">Belongs to the beta-class carbonic anhydrase family.</text>
</comment>
<comment type="catalytic activity">
    <reaction evidence="6 8">
        <text>hydrogencarbonate + H(+) = CO2 + H2O</text>
        <dbReference type="Rhea" id="RHEA:10748"/>
        <dbReference type="ChEBI" id="CHEBI:15377"/>
        <dbReference type="ChEBI" id="CHEBI:15378"/>
        <dbReference type="ChEBI" id="CHEBI:16526"/>
        <dbReference type="ChEBI" id="CHEBI:17544"/>
        <dbReference type="EC" id="4.2.1.1"/>
    </reaction>
</comment>
<dbReference type="CDD" id="cd00883">
    <property type="entry name" value="beta_CA_cladeA"/>
    <property type="match status" value="1"/>
</dbReference>
<dbReference type="InterPro" id="IPR036874">
    <property type="entry name" value="Carbonic_anhydrase_sf"/>
</dbReference>
<evidence type="ECO:0000256" key="6">
    <source>
        <dbReference type="ARBA" id="ARBA00048348"/>
    </source>
</evidence>
<dbReference type="InParanoid" id="A0A1Y2DTP2"/>
<dbReference type="Proteomes" id="UP000193689">
    <property type="component" value="Unassembled WGS sequence"/>
</dbReference>
<dbReference type="GO" id="GO:0004089">
    <property type="term" value="F:carbonate dehydratase activity"/>
    <property type="evidence" value="ECO:0007669"/>
    <property type="project" value="UniProtKB-UniRule"/>
</dbReference>
<dbReference type="GO" id="GO:0071244">
    <property type="term" value="P:cellular response to carbon dioxide"/>
    <property type="evidence" value="ECO:0007669"/>
    <property type="project" value="TreeGrafter"/>
</dbReference>
<keyword evidence="5 8" id="KW-0456">Lyase</keyword>
<evidence type="ECO:0000313" key="9">
    <source>
        <dbReference type="EMBL" id="ORY62506.1"/>
    </source>
</evidence>
<comment type="function">
    <text evidence="8">Reversible hydration of carbon dioxide.</text>
</comment>
<dbReference type="RefSeq" id="XP_040714342.1">
    <property type="nucleotide sequence ID" value="XM_040856296.1"/>
</dbReference>
<name>A0A1Y2DTP2_9PEZI</name>
<feature type="binding site" evidence="7">
    <location>
        <position position="44"/>
    </location>
    <ligand>
        <name>Zn(2+)</name>
        <dbReference type="ChEBI" id="CHEBI:29105"/>
    </ligand>
</feature>
<dbReference type="Gene3D" id="3.40.1050.10">
    <property type="entry name" value="Carbonic anhydrase"/>
    <property type="match status" value="1"/>
</dbReference>
<feature type="binding site" evidence="7">
    <location>
        <position position="42"/>
    </location>
    <ligand>
        <name>Zn(2+)</name>
        <dbReference type="ChEBI" id="CHEBI:29105"/>
    </ligand>
</feature>
<evidence type="ECO:0000256" key="3">
    <source>
        <dbReference type="ARBA" id="ARBA00022723"/>
    </source>
</evidence>
<feature type="binding site" evidence="7">
    <location>
        <position position="98"/>
    </location>
    <ligand>
        <name>Zn(2+)</name>
        <dbReference type="ChEBI" id="CHEBI:29105"/>
    </ligand>
</feature>
<feature type="binding site" evidence="7">
    <location>
        <position position="101"/>
    </location>
    <ligand>
        <name>Zn(2+)</name>
        <dbReference type="ChEBI" id="CHEBI:29105"/>
    </ligand>
</feature>
<proteinExistence type="inferred from homology"/>
<evidence type="ECO:0000256" key="4">
    <source>
        <dbReference type="ARBA" id="ARBA00022833"/>
    </source>
</evidence>
<keyword evidence="10" id="KW-1185">Reference proteome</keyword>
<evidence type="ECO:0000256" key="1">
    <source>
        <dbReference type="ARBA" id="ARBA00006217"/>
    </source>
</evidence>
<dbReference type="GO" id="GO:0005737">
    <property type="term" value="C:cytoplasm"/>
    <property type="evidence" value="ECO:0007669"/>
    <property type="project" value="TreeGrafter"/>
</dbReference>
<dbReference type="PROSITE" id="PS00705">
    <property type="entry name" value="PROK_CO2_ANHYDRASE_2"/>
    <property type="match status" value="1"/>
</dbReference>
<evidence type="ECO:0000256" key="8">
    <source>
        <dbReference type="RuleBase" id="RU003956"/>
    </source>
</evidence>
<protein>
    <recommendedName>
        <fullName evidence="2 8">Carbonic anhydrase</fullName>
        <ecNumber evidence="2 8">4.2.1.1</ecNumber>
    </recommendedName>
    <alternativeName>
        <fullName evidence="8">Carbonate dehydratase</fullName>
    </alternativeName>
</protein>
<dbReference type="InterPro" id="IPR001765">
    <property type="entry name" value="Carbonic_anhydrase"/>
</dbReference>
<organism evidence="9 10">
    <name type="scientific">Pseudomassariella vexata</name>
    <dbReference type="NCBI Taxonomy" id="1141098"/>
    <lineage>
        <taxon>Eukaryota</taxon>
        <taxon>Fungi</taxon>
        <taxon>Dikarya</taxon>
        <taxon>Ascomycota</taxon>
        <taxon>Pezizomycotina</taxon>
        <taxon>Sordariomycetes</taxon>
        <taxon>Xylariomycetidae</taxon>
        <taxon>Amphisphaeriales</taxon>
        <taxon>Pseudomassariaceae</taxon>
        <taxon>Pseudomassariella</taxon>
    </lineage>
</organism>
<dbReference type="OrthoDB" id="10248475at2759"/>
<comment type="cofactor">
    <cofactor evidence="7">
        <name>Zn(2+)</name>
        <dbReference type="ChEBI" id="CHEBI:29105"/>
    </cofactor>
    <text evidence="7">Binds 1 zinc ion per subunit.</text>
</comment>
<dbReference type="EMBL" id="MCFJ01000009">
    <property type="protein sequence ID" value="ORY62506.1"/>
    <property type="molecule type" value="Genomic_DNA"/>
</dbReference>
<keyword evidence="3 7" id="KW-0479">Metal-binding</keyword>
<dbReference type="AlphaFoldDB" id="A0A1Y2DTP2"/>
<evidence type="ECO:0000256" key="7">
    <source>
        <dbReference type="PIRSR" id="PIRSR601765-1"/>
    </source>
</evidence>
<reference evidence="9 10" key="1">
    <citation type="submission" date="2016-07" db="EMBL/GenBank/DDBJ databases">
        <title>Pervasive Adenine N6-methylation of Active Genes in Fungi.</title>
        <authorList>
            <consortium name="DOE Joint Genome Institute"/>
            <person name="Mondo S.J."/>
            <person name="Dannebaum R.O."/>
            <person name="Kuo R.C."/>
            <person name="Labutti K."/>
            <person name="Haridas S."/>
            <person name="Kuo A."/>
            <person name="Salamov A."/>
            <person name="Ahrendt S.R."/>
            <person name="Lipzen A."/>
            <person name="Sullivan W."/>
            <person name="Andreopoulos W.B."/>
            <person name="Clum A."/>
            <person name="Lindquist E."/>
            <person name="Daum C."/>
            <person name="Ramamoorthy G.K."/>
            <person name="Gryganskyi A."/>
            <person name="Culley D."/>
            <person name="Magnuson J.K."/>
            <person name="James T.Y."/>
            <person name="O'Malley M.A."/>
            <person name="Stajich J.E."/>
            <person name="Spatafora J.W."/>
            <person name="Visel A."/>
            <person name="Grigoriev I.V."/>
        </authorList>
    </citation>
    <scope>NUCLEOTIDE SEQUENCE [LARGE SCALE GENOMIC DNA]</scope>
    <source>
        <strain evidence="9 10">CBS 129021</strain>
    </source>
</reference>
<gene>
    <name evidence="9" type="ORF">BCR38DRAFT_346961</name>
</gene>
<feature type="non-terminal residue" evidence="9">
    <location>
        <position position="1"/>
    </location>
</feature>
<keyword evidence="4 7" id="KW-0862">Zinc</keyword>
<dbReference type="STRING" id="1141098.A0A1Y2DTP2"/>
<evidence type="ECO:0000313" key="10">
    <source>
        <dbReference type="Proteomes" id="UP000193689"/>
    </source>
</evidence>
<dbReference type="GeneID" id="63772508"/>